<reference evidence="2 3" key="1">
    <citation type="submission" date="2018-06" db="EMBL/GenBank/DDBJ databases">
        <title>Flavobacterium tibetense sp. nov., isolated from a wetland YonghuCo on Tibetan Plateau.</title>
        <authorList>
            <person name="Xing P."/>
            <person name="Phurbu D."/>
            <person name="Lu H."/>
        </authorList>
    </citation>
    <scope>NUCLEOTIDE SEQUENCE [LARGE SCALE GENOMIC DNA]</scope>
    <source>
        <strain evidence="2 3">YH5</strain>
    </source>
</reference>
<evidence type="ECO:0000313" key="3">
    <source>
        <dbReference type="Proteomes" id="UP000253319"/>
    </source>
</evidence>
<keyword evidence="1" id="KW-0472">Membrane</keyword>
<evidence type="ECO:0000313" key="2">
    <source>
        <dbReference type="EMBL" id="RBA28439.1"/>
    </source>
</evidence>
<keyword evidence="3" id="KW-1185">Reference proteome</keyword>
<dbReference type="Proteomes" id="UP000253319">
    <property type="component" value="Unassembled WGS sequence"/>
</dbReference>
<feature type="transmembrane region" description="Helical" evidence="1">
    <location>
        <begin position="112"/>
        <end position="134"/>
    </location>
</feature>
<protein>
    <submittedName>
        <fullName evidence="2">Rod shape-determining protein MreD</fullName>
    </submittedName>
</protein>
<keyword evidence="1" id="KW-1133">Transmembrane helix</keyword>
<keyword evidence="1" id="KW-0812">Transmembrane</keyword>
<name>A0A365P1P5_9FLAO</name>
<sequence>MNDSLANISRFILFLMLQLLLFNNIDFMGYLNPFPYVLYIILFPVNGNKPTLLVTSFLLGLFLDMFTNSGGVHATASLFLAYVRPSLFKFSFGLSYEYQTVKIADKITPERISFLILAIFIHHLVLFLLEFFRLSLIVSVIGRTFLATIFTFFMCLLIIYLIKPNKR</sequence>
<dbReference type="EMBL" id="QLST01000007">
    <property type="protein sequence ID" value="RBA28439.1"/>
    <property type="molecule type" value="Genomic_DNA"/>
</dbReference>
<dbReference type="OrthoDB" id="1132160at2"/>
<comment type="caution">
    <text evidence="2">The sequence shown here is derived from an EMBL/GenBank/DDBJ whole genome shotgun (WGS) entry which is preliminary data.</text>
</comment>
<dbReference type="RefSeq" id="WP_113988929.1">
    <property type="nucleotide sequence ID" value="NZ_QLST01000007.1"/>
</dbReference>
<evidence type="ECO:0000256" key="1">
    <source>
        <dbReference type="SAM" id="Phobius"/>
    </source>
</evidence>
<gene>
    <name evidence="2" type="ORF">DPN68_06940</name>
</gene>
<feature type="transmembrane region" description="Helical" evidence="1">
    <location>
        <begin position="51"/>
        <end position="83"/>
    </location>
</feature>
<feature type="transmembrane region" description="Helical" evidence="1">
    <location>
        <begin position="140"/>
        <end position="162"/>
    </location>
</feature>
<proteinExistence type="predicted"/>
<organism evidence="2 3">
    <name type="scientific">Flavobacterium tibetense</name>
    <dbReference type="NCBI Taxonomy" id="2233533"/>
    <lineage>
        <taxon>Bacteria</taxon>
        <taxon>Pseudomonadati</taxon>
        <taxon>Bacteroidota</taxon>
        <taxon>Flavobacteriia</taxon>
        <taxon>Flavobacteriales</taxon>
        <taxon>Flavobacteriaceae</taxon>
        <taxon>Flavobacterium</taxon>
    </lineage>
</organism>
<accession>A0A365P1P5</accession>
<dbReference type="AlphaFoldDB" id="A0A365P1P5"/>